<dbReference type="InterPro" id="IPR036322">
    <property type="entry name" value="WD40_repeat_dom_sf"/>
</dbReference>
<evidence type="ECO:0000313" key="2">
    <source>
        <dbReference type="EMBL" id="MBY83931.1"/>
    </source>
</evidence>
<dbReference type="RefSeq" id="XP_025419358.1">
    <property type="nucleotide sequence ID" value="XM_025563573.1"/>
</dbReference>
<gene>
    <name evidence="2" type="primary">Ercc8</name>
    <name evidence="4" type="synonym">LOC112689742</name>
    <name evidence="2" type="ORF">g.81202</name>
</gene>
<dbReference type="PANTHER" id="PTHR46202">
    <property type="entry name" value="DNA EXCISION REPAIR PROTEIN ERCC-8"/>
    <property type="match status" value="1"/>
</dbReference>
<proteinExistence type="predicted"/>
<dbReference type="EMBL" id="GGMS01014728">
    <property type="protein sequence ID" value="MBY83931.1"/>
    <property type="molecule type" value="Transcribed_RNA"/>
</dbReference>
<reference evidence="4" key="2">
    <citation type="submission" date="2025-04" db="UniProtKB">
        <authorList>
            <consortium name="RefSeq"/>
        </authorList>
    </citation>
    <scope>IDENTIFICATION</scope>
    <source>
        <tissue evidence="4">Whole body</tissue>
    </source>
</reference>
<dbReference type="GO" id="GO:0000209">
    <property type="term" value="P:protein polyubiquitination"/>
    <property type="evidence" value="ECO:0007669"/>
    <property type="project" value="TreeGrafter"/>
</dbReference>
<name>A0A2S2R1M3_9HEMI</name>
<organism evidence="2">
    <name type="scientific">Sipha flava</name>
    <name type="common">yellow sugarcane aphid</name>
    <dbReference type="NCBI Taxonomy" id="143950"/>
    <lineage>
        <taxon>Eukaryota</taxon>
        <taxon>Metazoa</taxon>
        <taxon>Ecdysozoa</taxon>
        <taxon>Arthropoda</taxon>
        <taxon>Hexapoda</taxon>
        <taxon>Insecta</taxon>
        <taxon>Pterygota</taxon>
        <taxon>Neoptera</taxon>
        <taxon>Paraneoptera</taxon>
        <taxon>Hemiptera</taxon>
        <taxon>Sternorrhyncha</taxon>
        <taxon>Aphidomorpha</taxon>
        <taxon>Aphidoidea</taxon>
        <taxon>Aphididae</taxon>
        <taxon>Sipha</taxon>
    </lineage>
</organism>
<dbReference type="PANTHER" id="PTHR46202:SF1">
    <property type="entry name" value="DNA EXCISION REPAIR PROTEIN ERCC-8"/>
    <property type="match status" value="1"/>
</dbReference>
<evidence type="ECO:0000256" key="1">
    <source>
        <dbReference type="PROSITE-ProRule" id="PRU00221"/>
    </source>
</evidence>
<accession>A0A2S2R1M3</accession>
<dbReference type="SUPFAM" id="SSF50978">
    <property type="entry name" value="WD40 repeat-like"/>
    <property type="match status" value="1"/>
</dbReference>
<feature type="repeat" description="WD" evidence="1">
    <location>
        <begin position="270"/>
        <end position="311"/>
    </location>
</feature>
<keyword evidence="3" id="KW-1185">Reference proteome</keyword>
<dbReference type="InterPro" id="IPR001680">
    <property type="entry name" value="WD40_rpt"/>
</dbReference>
<dbReference type="Gene3D" id="2.130.10.10">
    <property type="entry name" value="YVTN repeat-like/Quinoprotein amine dehydrogenase"/>
    <property type="match status" value="1"/>
</dbReference>
<dbReference type="Proteomes" id="UP000694846">
    <property type="component" value="Unplaced"/>
</dbReference>
<dbReference type="PROSITE" id="PS50082">
    <property type="entry name" value="WD_REPEATS_2"/>
    <property type="match status" value="1"/>
</dbReference>
<dbReference type="InterPro" id="IPR042238">
    <property type="entry name" value="Rad28/ERCC8/Ckn1/ATCSA-1"/>
</dbReference>
<dbReference type="GO" id="GO:0006283">
    <property type="term" value="P:transcription-coupled nucleotide-excision repair"/>
    <property type="evidence" value="ECO:0007669"/>
    <property type="project" value="InterPro"/>
</dbReference>
<dbReference type="GO" id="GO:0043161">
    <property type="term" value="P:proteasome-mediated ubiquitin-dependent protein catabolic process"/>
    <property type="evidence" value="ECO:0007669"/>
    <property type="project" value="TreeGrafter"/>
</dbReference>
<dbReference type="GO" id="GO:0000109">
    <property type="term" value="C:nucleotide-excision repair complex"/>
    <property type="evidence" value="ECO:0007669"/>
    <property type="project" value="TreeGrafter"/>
</dbReference>
<evidence type="ECO:0000313" key="4">
    <source>
        <dbReference type="RefSeq" id="XP_025419358.1"/>
    </source>
</evidence>
<keyword evidence="1" id="KW-0853">WD repeat</keyword>
<reference evidence="2" key="1">
    <citation type="submission" date="2018-04" db="EMBL/GenBank/DDBJ databases">
        <title>Transcriptome assembly of Sipha flava.</title>
        <authorList>
            <person name="Scully E.D."/>
            <person name="Geib S.M."/>
            <person name="Palmer N.A."/>
            <person name="Koch K."/>
            <person name="Bradshaw J."/>
            <person name="Heng-Moss T."/>
            <person name="Sarath G."/>
        </authorList>
    </citation>
    <scope>NUCLEOTIDE SEQUENCE</scope>
</reference>
<dbReference type="AlphaFoldDB" id="A0A2S2R1M3"/>
<dbReference type="GO" id="GO:0031464">
    <property type="term" value="C:Cul4A-RING E3 ubiquitin ligase complex"/>
    <property type="evidence" value="ECO:0007669"/>
    <property type="project" value="TreeGrafter"/>
</dbReference>
<protein>
    <submittedName>
        <fullName evidence="2 4">DNA excision repair protein ERCC-8</fullName>
    </submittedName>
</protein>
<evidence type="ECO:0000313" key="3">
    <source>
        <dbReference type="Proteomes" id="UP000694846"/>
    </source>
</evidence>
<dbReference type="SMART" id="SM00320">
    <property type="entry name" value="WD40"/>
    <property type="match status" value="6"/>
</dbReference>
<dbReference type="InterPro" id="IPR015943">
    <property type="entry name" value="WD40/YVTN_repeat-like_dom_sf"/>
</dbReference>
<sequence>MEQQSLPSSSLTARRQTSVKRKQNRVIDLIMKRSIGAISSIEYKRRTIINEINYVAYAVNKTSLPVMYINPNGRSTRNFVIDDILGMEVNPTESSCLLVTSRYNSVAIYNVSPDVITFNQIKRMTIPHDPIDINGTPNSVHWLWDGTVFSVCTLDSVHFWDSCSCKIMETVKMPIRVLNHVIAAKKYSAKKYVAVAAIDGHVFMIDMLRGIVVMTMKNVENRPITTIQWHPTNELQYITGNDNGNILLWDLRFQNNFVLKYNDDDSFSKTTSHPNPVIGLRFYNNGNSIISVDNMGGIRTWEVSTGNMRPNYYEPVTLCRLNKSQIFKDFQFAVTENLKEDIAFMPSDRGMKIFDIESGEHLPHSDDIPLPVNCATYDTHRFCVYGGSNDLVKLWAPARKIYV</sequence>
<dbReference type="OrthoDB" id="361494at2759"/>